<evidence type="ECO:0000313" key="1">
    <source>
        <dbReference type="EMBL" id="GIF90404.1"/>
    </source>
</evidence>
<organism evidence="1 2">
    <name type="scientific">Catellatospora chokoriensis</name>
    <dbReference type="NCBI Taxonomy" id="310353"/>
    <lineage>
        <taxon>Bacteria</taxon>
        <taxon>Bacillati</taxon>
        <taxon>Actinomycetota</taxon>
        <taxon>Actinomycetes</taxon>
        <taxon>Micromonosporales</taxon>
        <taxon>Micromonosporaceae</taxon>
        <taxon>Catellatospora</taxon>
    </lineage>
</organism>
<dbReference type="EMBL" id="BONG01000023">
    <property type="protein sequence ID" value="GIF90404.1"/>
    <property type="molecule type" value="Genomic_DNA"/>
</dbReference>
<gene>
    <name evidence="1" type="ORF">Cch02nite_38480</name>
</gene>
<comment type="caution">
    <text evidence="1">The sequence shown here is derived from an EMBL/GenBank/DDBJ whole genome shotgun (WGS) entry which is preliminary data.</text>
</comment>
<dbReference type="AlphaFoldDB" id="A0A8J3JXQ4"/>
<name>A0A8J3JXQ4_9ACTN</name>
<dbReference type="RefSeq" id="WP_191842624.1">
    <property type="nucleotide sequence ID" value="NZ_BAAALB010000024.1"/>
</dbReference>
<protein>
    <submittedName>
        <fullName evidence="1">Uncharacterized protein</fullName>
    </submittedName>
</protein>
<evidence type="ECO:0000313" key="2">
    <source>
        <dbReference type="Proteomes" id="UP000619293"/>
    </source>
</evidence>
<proteinExistence type="predicted"/>
<accession>A0A8J3JXQ4</accession>
<reference evidence="1 2" key="1">
    <citation type="submission" date="2021-01" db="EMBL/GenBank/DDBJ databases">
        <title>Whole genome shotgun sequence of Catellatospora chokoriensis NBRC 107358.</title>
        <authorList>
            <person name="Komaki H."/>
            <person name="Tamura T."/>
        </authorList>
    </citation>
    <scope>NUCLEOTIDE SEQUENCE [LARGE SCALE GENOMIC DNA]</scope>
    <source>
        <strain evidence="1 2">NBRC 107358</strain>
    </source>
</reference>
<sequence length="144" mass="15862">MPTTDVRVRTHPKDLLEEGMFDTLVARLHKDHPDLPLTTCARIQQQAVEFLDACGRNPGTSLTPSGMVDLGWHNLILHTETYAKLCHDLRGEFIHHHPYDGNQGNPAVLARTQELIAAAGHTVDRELWALNADCGNDAPCGSHA</sequence>
<dbReference type="Proteomes" id="UP000619293">
    <property type="component" value="Unassembled WGS sequence"/>
</dbReference>
<keyword evidence="2" id="KW-1185">Reference proteome</keyword>